<feature type="transmembrane region" description="Helical" evidence="7">
    <location>
        <begin position="643"/>
        <end position="669"/>
    </location>
</feature>
<feature type="transmembrane region" description="Helical" evidence="7">
    <location>
        <begin position="167"/>
        <end position="188"/>
    </location>
</feature>
<reference evidence="9" key="1">
    <citation type="submission" date="2022-06" db="EMBL/GenBank/DDBJ databases">
        <title>Ornithinimicrobium JY.X270.</title>
        <authorList>
            <person name="Huang Y."/>
        </authorList>
    </citation>
    <scope>NUCLEOTIDE SEQUENCE</scope>
    <source>
        <strain evidence="9">JY.X270</strain>
    </source>
</reference>
<evidence type="ECO:0000256" key="2">
    <source>
        <dbReference type="ARBA" id="ARBA00010157"/>
    </source>
</evidence>
<evidence type="ECO:0000256" key="4">
    <source>
        <dbReference type="ARBA" id="ARBA00022692"/>
    </source>
</evidence>
<gene>
    <name evidence="9" type="ORF">NF557_14880</name>
</gene>
<evidence type="ECO:0000256" key="7">
    <source>
        <dbReference type="SAM" id="Phobius"/>
    </source>
</evidence>
<dbReference type="RefSeq" id="WP_252620388.1">
    <property type="nucleotide sequence ID" value="NZ_CP099490.1"/>
</dbReference>
<dbReference type="Gene3D" id="1.20.1640.10">
    <property type="entry name" value="Multidrug efflux transporter AcrB transmembrane domain"/>
    <property type="match status" value="2"/>
</dbReference>
<dbReference type="EMBL" id="CP099490">
    <property type="protein sequence ID" value="USQ75868.1"/>
    <property type="molecule type" value="Genomic_DNA"/>
</dbReference>
<feature type="transmembrane region" description="Helical" evidence="7">
    <location>
        <begin position="231"/>
        <end position="253"/>
    </location>
</feature>
<feature type="transmembrane region" description="Helical" evidence="7">
    <location>
        <begin position="569"/>
        <end position="588"/>
    </location>
</feature>
<organism evidence="9 10">
    <name type="scientific">Ornithinimicrobium cryptoxanthini</name>
    <dbReference type="NCBI Taxonomy" id="2934161"/>
    <lineage>
        <taxon>Bacteria</taxon>
        <taxon>Bacillati</taxon>
        <taxon>Actinomycetota</taxon>
        <taxon>Actinomycetes</taxon>
        <taxon>Micrococcales</taxon>
        <taxon>Ornithinimicrobiaceae</taxon>
        <taxon>Ornithinimicrobium</taxon>
    </lineage>
</organism>
<evidence type="ECO:0000256" key="5">
    <source>
        <dbReference type="ARBA" id="ARBA00022989"/>
    </source>
</evidence>
<protein>
    <submittedName>
        <fullName evidence="9">MMPL family transporter</fullName>
    </submittedName>
</protein>
<keyword evidence="4 7" id="KW-0812">Transmembrane</keyword>
<feature type="domain" description="SSD" evidence="8">
    <location>
        <begin position="539"/>
        <end position="667"/>
    </location>
</feature>
<dbReference type="SUPFAM" id="SSF82866">
    <property type="entry name" value="Multidrug efflux transporter AcrB transmembrane domain"/>
    <property type="match status" value="2"/>
</dbReference>
<evidence type="ECO:0000259" key="8">
    <source>
        <dbReference type="PROSITE" id="PS50156"/>
    </source>
</evidence>
<dbReference type="InterPro" id="IPR000731">
    <property type="entry name" value="SSD"/>
</dbReference>
<dbReference type="PROSITE" id="PS50156">
    <property type="entry name" value="SSD"/>
    <property type="match status" value="2"/>
</dbReference>
<accession>A0ABY4YGG8</accession>
<keyword evidence="6 7" id="KW-0472">Membrane</keyword>
<evidence type="ECO:0000313" key="10">
    <source>
        <dbReference type="Proteomes" id="UP001056535"/>
    </source>
</evidence>
<feature type="transmembrane region" description="Helical" evidence="7">
    <location>
        <begin position="195"/>
        <end position="219"/>
    </location>
</feature>
<keyword evidence="3" id="KW-1003">Cell membrane</keyword>
<keyword evidence="10" id="KW-1185">Reference proteome</keyword>
<evidence type="ECO:0000256" key="1">
    <source>
        <dbReference type="ARBA" id="ARBA00004651"/>
    </source>
</evidence>
<dbReference type="InterPro" id="IPR050545">
    <property type="entry name" value="Mycobact_MmpL"/>
</dbReference>
<keyword evidence="5 7" id="KW-1133">Transmembrane helix</keyword>
<feature type="transmembrane region" description="Helical" evidence="7">
    <location>
        <begin position="17"/>
        <end position="37"/>
    </location>
</feature>
<comment type="subcellular location">
    <subcellularLocation>
        <location evidence="1">Cell membrane</location>
        <topology evidence="1">Multi-pass membrane protein</topology>
    </subcellularLocation>
</comment>
<comment type="similarity">
    <text evidence="2">Belongs to the resistance-nodulation-cell division (RND) (TC 2.A.6) family. MmpL subfamily.</text>
</comment>
<evidence type="ECO:0000256" key="3">
    <source>
        <dbReference type="ARBA" id="ARBA00022475"/>
    </source>
</evidence>
<feature type="transmembrane region" description="Helical" evidence="7">
    <location>
        <begin position="511"/>
        <end position="529"/>
    </location>
</feature>
<feature type="transmembrane region" description="Helical" evidence="7">
    <location>
        <begin position="360"/>
        <end position="382"/>
    </location>
</feature>
<sequence>MKEPIDRIVRFVTGRRTAWISVLLGVLLGAGVIVGLGEADRGATPTDTLPVGYESTEAVALQQQLPTEETAAAVILFTTDGSISGQLGELEQVVAGLDTGVEGPPAFVQPAEDDTAALSVVNVPAETATDVGESVSELRSNLLEAAPDGVTAQVTGPAGIRADLTEVFAGANTTLLAFTASVVAILLLVTYRSPFLWLIPLSVVGLADRTAALLATQVLAGFGVSWDESTIGILSVLVFGAGTNYALLLISRYRDELRTRESRHEAMAHAVKRAAEAILASAATVVVGVLTLLLSVFPTTRGLGLASAVGIVVAAAFVLLVLPAALVLFGRWIFWPRDPHVGEEGQAGRRSAWRRIGDQVAARPGTFIAGTLALLAAMAFGLTQIQLGLSASEQFLDQPEAISAAERLAESFPAGTADPTVVVTATEDEPAVEQLVTDLEGLDAVGSVMVSAQGGGVTQLNAVLSVEPESDQARQAVEEIRTVASQTSQTYVSGPEAQSIDESDASARDRLVILPLILGLVLVALMGILRSVLAPVILVASVIASFAAALGVSWWLFTSILGFSGLDPSVPLLSFLFLVALGVDYNIFLITRTLEEARESGTREGVLRALSATGGVITSAGILLAAVFAVLGVLPLVVLAQVGAVICIGVLLDTLLVRTILVPAIVLTLGERFWWPRKVAPADR</sequence>
<dbReference type="PANTHER" id="PTHR33406:SF6">
    <property type="entry name" value="MEMBRANE PROTEIN YDGH-RELATED"/>
    <property type="match status" value="1"/>
</dbReference>
<dbReference type="Pfam" id="PF03176">
    <property type="entry name" value="MMPL"/>
    <property type="match status" value="2"/>
</dbReference>
<feature type="transmembrane region" description="Helical" evidence="7">
    <location>
        <begin position="274"/>
        <end position="297"/>
    </location>
</feature>
<feature type="transmembrane region" description="Helical" evidence="7">
    <location>
        <begin position="536"/>
        <end position="557"/>
    </location>
</feature>
<dbReference type="PANTHER" id="PTHR33406">
    <property type="entry name" value="MEMBRANE PROTEIN MJ1562-RELATED"/>
    <property type="match status" value="1"/>
</dbReference>
<evidence type="ECO:0000256" key="6">
    <source>
        <dbReference type="ARBA" id="ARBA00023136"/>
    </source>
</evidence>
<feature type="transmembrane region" description="Helical" evidence="7">
    <location>
        <begin position="609"/>
        <end position="637"/>
    </location>
</feature>
<dbReference type="Proteomes" id="UP001056535">
    <property type="component" value="Chromosome"/>
</dbReference>
<feature type="domain" description="SSD" evidence="8">
    <location>
        <begin position="210"/>
        <end position="328"/>
    </location>
</feature>
<evidence type="ECO:0000313" key="9">
    <source>
        <dbReference type="EMBL" id="USQ75868.1"/>
    </source>
</evidence>
<feature type="transmembrane region" description="Helical" evidence="7">
    <location>
        <begin position="303"/>
        <end position="329"/>
    </location>
</feature>
<proteinExistence type="inferred from homology"/>
<name>A0ABY4YGG8_9MICO</name>
<dbReference type="InterPro" id="IPR004869">
    <property type="entry name" value="MMPL_dom"/>
</dbReference>